<dbReference type="InterPro" id="IPR031747">
    <property type="entry name" value="TMEM232"/>
</dbReference>
<organism evidence="2 3">
    <name type="scientific">Clavelina lepadiformis</name>
    <name type="common">Light-bulb sea squirt</name>
    <name type="synonym">Ascidia lepadiformis</name>
    <dbReference type="NCBI Taxonomy" id="159417"/>
    <lineage>
        <taxon>Eukaryota</taxon>
        <taxon>Metazoa</taxon>
        <taxon>Chordata</taxon>
        <taxon>Tunicata</taxon>
        <taxon>Ascidiacea</taxon>
        <taxon>Aplousobranchia</taxon>
        <taxon>Clavelinidae</taxon>
        <taxon>Clavelina</taxon>
    </lineage>
</organism>
<protein>
    <recommendedName>
        <fullName evidence="4">Transmembrane protein 232</fullName>
    </recommendedName>
</protein>
<dbReference type="EMBL" id="CAWYQH010000024">
    <property type="protein sequence ID" value="CAK8675486.1"/>
    <property type="molecule type" value="Genomic_DNA"/>
</dbReference>
<feature type="region of interest" description="Disordered" evidence="1">
    <location>
        <begin position="677"/>
        <end position="711"/>
    </location>
</feature>
<evidence type="ECO:0000313" key="3">
    <source>
        <dbReference type="Proteomes" id="UP001642483"/>
    </source>
</evidence>
<dbReference type="Pfam" id="PF15877">
    <property type="entry name" value="TMEM232"/>
    <property type="match status" value="2"/>
</dbReference>
<evidence type="ECO:0000256" key="1">
    <source>
        <dbReference type="SAM" id="MobiDB-lite"/>
    </source>
</evidence>
<dbReference type="Proteomes" id="UP001642483">
    <property type="component" value="Unassembled WGS sequence"/>
</dbReference>
<comment type="caution">
    <text evidence="2">The sequence shown here is derived from an EMBL/GenBank/DDBJ whole genome shotgun (WGS) entry which is preliminary data.</text>
</comment>
<name>A0ABP0F9L2_CLALP</name>
<feature type="compositionally biased region" description="Basic and acidic residues" evidence="1">
    <location>
        <begin position="677"/>
        <end position="690"/>
    </location>
</feature>
<sequence length="711" mass="79716">MPVLRVPVVHKFGIISHSQRIELQQRILQQTYGGSHPTSTAPAIPPRGNPLERRCGISTLGEGKHVDLPLAWSELAILAQCKGKIQEDCFDILYMSLNHAPLLEENIPTLFFLAESTLYWLRTDSMKQTYLRTSEVKLLKMGQLVFARLLFHHLSGHLRGLVEFKTRLNTYLDGIKDQQTLYQSYPGVWLSLCFIERVGKIIVGPYGRLPHNQEKGADREAESVPALAACVYRTLCVWKCVTNTKIGLKKATVALLMAVHEISSKDWINGFLAISLLGEAAKLNMTVCKVLQDIARGLRVQVTANGIFQKHIDHFPSAAPPTAQDSIPAPGLEGKFQAEIDGLMSDIDSAINLNTHQPKQSTSTSATNERSSRRVSQDKVSSDVDNTNALLPKNREKSISTDDQPPGVGGWCWETAYQYSQILTDICLRGSSSDIQKMALLGKWQDADVTTFRAGAANPCIESCALVDLLEYRGPPSRNSDLEQHLKGVDWTWKLRYGALSGLSQITHALYGNDAKVGMRSAAWSLISAVQDCQVTETRVLEAVRVSQVECTKVPSNERTTNVWERIAAQLSEIYLVPPEGVLLSPQTPRSVVTSPRRRRELRLTPSPRGRVKDVLQIGRPTLREELLVHTSTDKTLPDFKNRTSLDLKRVVADQWRKEMLQIQKDEDDEKVKEIVKKREEEERTEEEKLRRRNEKLKGRPTAVLGPYQVA</sequence>
<proteinExistence type="predicted"/>
<dbReference type="PANTHER" id="PTHR28651:SF1">
    <property type="entry name" value="TRANSMEMBRANE PROTEIN 232"/>
    <property type="match status" value="1"/>
</dbReference>
<keyword evidence="3" id="KW-1185">Reference proteome</keyword>
<feature type="compositionally biased region" description="Basic and acidic residues" evidence="1">
    <location>
        <begin position="370"/>
        <end position="382"/>
    </location>
</feature>
<evidence type="ECO:0000313" key="2">
    <source>
        <dbReference type="EMBL" id="CAK8675486.1"/>
    </source>
</evidence>
<reference evidence="2 3" key="1">
    <citation type="submission" date="2024-02" db="EMBL/GenBank/DDBJ databases">
        <authorList>
            <person name="Daric V."/>
            <person name="Darras S."/>
        </authorList>
    </citation>
    <scope>NUCLEOTIDE SEQUENCE [LARGE SCALE GENOMIC DNA]</scope>
</reference>
<dbReference type="PANTHER" id="PTHR28651">
    <property type="entry name" value="TRANSMEMBRANE PROTEIN 232"/>
    <property type="match status" value="1"/>
</dbReference>
<evidence type="ECO:0008006" key="4">
    <source>
        <dbReference type="Google" id="ProtNLM"/>
    </source>
</evidence>
<gene>
    <name evidence="2" type="ORF">CVLEPA_LOCUS5064</name>
</gene>
<feature type="compositionally biased region" description="Polar residues" evidence="1">
    <location>
        <begin position="354"/>
        <end position="369"/>
    </location>
</feature>
<accession>A0ABP0F9L2</accession>
<feature type="region of interest" description="Disordered" evidence="1">
    <location>
        <begin position="354"/>
        <end position="405"/>
    </location>
</feature>